<accession>A0A4S8IJW5</accession>
<dbReference type="PANTHER" id="PTHR31052">
    <property type="entry name" value="COBRA-LIKE PROTEIN 7"/>
    <property type="match status" value="1"/>
</dbReference>
<dbReference type="Proteomes" id="UP000317650">
    <property type="component" value="Chromosome 6"/>
</dbReference>
<dbReference type="PANTHER" id="PTHR31052:SF2">
    <property type="entry name" value="COBRA-LIKE PROTEIN 10"/>
    <property type="match status" value="1"/>
</dbReference>
<gene>
    <name evidence="1" type="ORF">C4D60_Mb06t01960</name>
</gene>
<organism evidence="1 2">
    <name type="scientific">Musa balbisiana</name>
    <name type="common">Banana</name>
    <dbReference type="NCBI Taxonomy" id="52838"/>
    <lineage>
        <taxon>Eukaryota</taxon>
        <taxon>Viridiplantae</taxon>
        <taxon>Streptophyta</taxon>
        <taxon>Embryophyta</taxon>
        <taxon>Tracheophyta</taxon>
        <taxon>Spermatophyta</taxon>
        <taxon>Magnoliopsida</taxon>
        <taxon>Liliopsida</taxon>
        <taxon>Zingiberales</taxon>
        <taxon>Musaceae</taxon>
        <taxon>Musa</taxon>
    </lineage>
</organism>
<evidence type="ECO:0000313" key="2">
    <source>
        <dbReference type="Proteomes" id="UP000317650"/>
    </source>
</evidence>
<keyword evidence="2" id="KW-1185">Reference proteome</keyword>
<protein>
    <submittedName>
        <fullName evidence="1">Uncharacterized protein</fullName>
    </submittedName>
</protein>
<dbReference type="EMBL" id="PYDT01000009">
    <property type="protein sequence ID" value="THU48717.1"/>
    <property type="molecule type" value="Genomic_DNA"/>
</dbReference>
<dbReference type="STRING" id="52838.A0A4S8IJW5"/>
<proteinExistence type="predicted"/>
<reference evidence="1 2" key="1">
    <citation type="journal article" date="2019" name="Nat. Plants">
        <title>Genome sequencing of Musa balbisiana reveals subgenome evolution and function divergence in polyploid bananas.</title>
        <authorList>
            <person name="Yao X."/>
        </authorList>
    </citation>
    <scope>NUCLEOTIDE SEQUENCE [LARGE SCALE GENOMIC DNA]</scope>
    <source>
        <strain evidence="2">cv. DH-PKW</strain>
        <tissue evidence="1">Leaves</tissue>
    </source>
</reference>
<name>A0A4S8IJW5_MUSBA</name>
<sequence length="200" mass="21865">MTKRPTRPPKAQDRCVGVFLTYTPSSPAPRRSPGLEVFIGFQQHEILVSTSGAVITDFPAHVGNGTTLVGFPQTVLMNAIDTAGGLSQIRMEIKMTGTQFGVKPPGTPMPRTIKLQNYGFKCPALHPLEKNPHFKAKKTAKNLFLLLQERHSSPLHHELQPIRGHLLTRDILAFLVHIAARDTCGHATARLTGATPPDRG</sequence>
<dbReference type="AlphaFoldDB" id="A0A4S8IJW5"/>
<evidence type="ECO:0000313" key="1">
    <source>
        <dbReference type="EMBL" id="THU48717.1"/>
    </source>
</evidence>
<comment type="caution">
    <text evidence="1">The sequence shown here is derived from an EMBL/GenBank/DDBJ whole genome shotgun (WGS) entry which is preliminary data.</text>
</comment>